<evidence type="ECO:0000256" key="9">
    <source>
        <dbReference type="ARBA" id="ARBA00022833"/>
    </source>
</evidence>
<dbReference type="EMBL" id="KL216277">
    <property type="protein sequence ID" value="KFV68705.1"/>
    <property type="molecule type" value="Genomic_DNA"/>
</dbReference>
<dbReference type="STRING" id="118200.A0A093GEQ2"/>
<dbReference type="GO" id="GO:0003677">
    <property type="term" value="F:DNA binding"/>
    <property type="evidence" value="ECO:0007669"/>
    <property type="project" value="UniProtKB-KW"/>
</dbReference>
<dbReference type="InterPro" id="IPR013087">
    <property type="entry name" value="Znf_C2H2_type"/>
</dbReference>
<evidence type="ECO:0000256" key="18">
    <source>
        <dbReference type="ARBA" id="ARBA00068419"/>
    </source>
</evidence>
<evidence type="ECO:0000259" key="21">
    <source>
        <dbReference type="PROSITE" id="PS50157"/>
    </source>
</evidence>
<feature type="non-terminal residue" evidence="22">
    <location>
        <position position="823"/>
    </location>
</feature>
<keyword evidence="9" id="KW-0862">Zinc</keyword>
<evidence type="ECO:0000256" key="19">
    <source>
        <dbReference type="PROSITE-ProRule" id="PRU00042"/>
    </source>
</evidence>
<evidence type="ECO:0000256" key="10">
    <source>
        <dbReference type="ARBA" id="ARBA00022843"/>
    </source>
</evidence>
<dbReference type="Proteomes" id="UP000053875">
    <property type="component" value="Unassembled WGS sequence"/>
</dbReference>
<feature type="domain" description="C2H2-type" evidence="21">
    <location>
        <begin position="52"/>
        <end position="75"/>
    </location>
</feature>
<name>A0A093GEQ2_DRYPU</name>
<keyword evidence="8 19" id="KW-0863">Zinc-finger</keyword>
<feature type="domain" description="C2H2-type" evidence="21">
    <location>
        <begin position="3"/>
        <end position="30"/>
    </location>
</feature>
<evidence type="ECO:0000313" key="22">
    <source>
        <dbReference type="EMBL" id="KFV68705.1"/>
    </source>
</evidence>
<feature type="region of interest" description="Disordered" evidence="20">
    <location>
        <begin position="310"/>
        <end position="332"/>
    </location>
</feature>
<evidence type="ECO:0000256" key="7">
    <source>
        <dbReference type="ARBA" id="ARBA00022737"/>
    </source>
</evidence>
<feature type="domain" description="C2H2-type" evidence="21">
    <location>
        <begin position="263"/>
        <end position="290"/>
    </location>
</feature>
<evidence type="ECO:0000256" key="17">
    <source>
        <dbReference type="ARBA" id="ARBA00062981"/>
    </source>
</evidence>
<feature type="compositionally biased region" description="Polar residues" evidence="20">
    <location>
        <begin position="178"/>
        <end position="187"/>
    </location>
</feature>
<sequence length="823" mass="91331">GSYECGICGKKYKYYNCFQTHVRAHREEEAQGRPSCSLQLPEGRLEPDNFRYTCDICGKKYKYYSCFQEHRDLHAVDVVSVEGAPANQADPYDQAVIAADEVKEEEPEPFQKIGPKTGNYTCEFCGKQYKYYTPYQEHVALHAPITCSRPHPAWPGTPPGRRQPQPPWAACARGSPLSRISSQSPVSASPLPASIHPLSSYHSKPLCEVPAQLTSSVISSSSFQTSQSSVSKELISTRVLAQHSEASGGSTAASERSSSEKPYTCGACGIQFQFYNNLLEHMQSHAADNENNIASSQPRSPLAVEEKWKPQLQRNNTSNTPPSGSVGNSTIPEKERQNIAERLLRVMCTDLGALSVVSGKEFIKLAQTLVDSGARYGAFSVTEILGNFNTLALKHLPRMQNQVKVKVTCALGSNACLGIGVTCHSQSVGPDSCYILTAYQVEGNHIKSYVLGIKGVELRESGDFIPHWVQNVLSEFVMSEIRTVYVTDCRVNASAFSKAGMCLRCSACALNAVVQSVLNKRTLQARNMLEVIELLNVCEDLAGSTGLSKETFGSLEETSPPPCWNSVTDSLLLVHERYEQICEFYSRAKKMNLIQNLNKHLLSNLAAILAPVKQAVIELSNESRPTLQLVLPTYVKLEKLFTSKANDAGVVSKLCHLFLEALKENFKVHSAHKVAMILDPQQKLRPVPPYQHEEIIGKVCELINEVKESWVEEAEFEPATKKPRGAGEATAAQEEDWFGKNEVYDYLQEPLFQATPDLFQYWSCVTQKHTKLAKLAFWLLAVPAVGARSECVNMCEQALLIKRRRLLSPEDMNKLMFLKSNML</sequence>
<dbReference type="SUPFAM" id="SSF53098">
    <property type="entry name" value="Ribonuclease H-like"/>
    <property type="match status" value="1"/>
</dbReference>
<reference evidence="22 23" key="1">
    <citation type="submission" date="2014-04" db="EMBL/GenBank/DDBJ databases">
        <title>Genome evolution of avian class.</title>
        <authorList>
            <person name="Zhang G."/>
            <person name="Li C."/>
        </authorList>
    </citation>
    <scope>NUCLEOTIDE SEQUENCE [LARGE SCALE GENOMIC DNA]</scope>
    <source>
        <strain evidence="22">BGI_N307</strain>
    </source>
</reference>
<keyword evidence="14" id="KW-0804">Transcription</keyword>
<evidence type="ECO:0000256" key="12">
    <source>
        <dbReference type="ARBA" id="ARBA00023015"/>
    </source>
</evidence>
<gene>
    <name evidence="22" type="ORF">N307_07532</name>
</gene>
<evidence type="ECO:0000313" key="23">
    <source>
        <dbReference type="Proteomes" id="UP000053875"/>
    </source>
</evidence>
<comment type="similarity">
    <text evidence="3">Belongs to the krueppel C2H2-type zinc-finger protein family.</text>
</comment>
<comment type="subunit">
    <text evidence="17">Interacts with UHRF2.</text>
</comment>
<dbReference type="GO" id="GO:0005694">
    <property type="term" value="C:chromosome"/>
    <property type="evidence" value="ECO:0007669"/>
    <property type="project" value="UniProtKB-SubCell"/>
</dbReference>
<dbReference type="GO" id="GO:0008270">
    <property type="term" value="F:zinc ion binding"/>
    <property type="evidence" value="ECO:0007669"/>
    <property type="project" value="UniProtKB-KW"/>
</dbReference>
<evidence type="ECO:0000256" key="1">
    <source>
        <dbReference type="ARBA" id="ARBA00004123"/>
    </source>
</evidence>
<evidence type="ECO:0000256" key="2">
    <source>
        <dbReference type="ARBA" id="ARBA00004286"/>
    </source>
</evidence>
<keyword evidence="11" id="KW-0007">Acetylation</keyword>
<evidence type="ECO:0000256" key="4">
    <source>
        <dbReference type="ARBA" id="ARBA00022454"/>
    </source>
</evidence>
<dbReference type="SUPFAM" id="SSF57667">
    <property type="entry name" value="beta-beta-alpha zinc fingers"/>
    <property type="match status" value="2"/>
</dbReference>
<evidence type="ECO:0000256" key="3">
    <source>
        <dbReference type="ARBA" id="ARBA00006991"/>
    </source>
</evidence>
<dbReference type="FunFam" id="1.10.10.1070:FF:000001">
    <property type="entry name" value="zinc finger protein 618 isoform X2"/>
    <property type="match status" value="1"/>
</dbReference>
<feature type="non-terminal residue" evidence="22">
    <location>
        <position position="1"/>
    </location>
</feature>
<keyword evidence="6" id="KW-0479">Metal-binding</keyword>
<evidence type="ECO:0000256" key="16">
    <source>
        <dbReference type="ARBA" id="ARBA00054031"/>
    </source>
</evidence>
<keyword evidence="15" id="KW-0539">Nucleus</keyword>
<dbReference type="PROSITE" id="PS00028">
    <property type="entry name" value="ZINC_FINGER_C2H2_1"/>
    <property type="match status" value="4"/>
</dbReference>
<keyword evidence="7" id="KW-0677">Repeat</keyword>
<evidence type="ECO:0000256" key="14">
    <source>
        <dbReference type="ARBA" id="ARBA00023163"/>
    </source>
</evidence>
<dbReference type="InterPro" id="IPR008906">
    <property type="entry name" value="HATC_C_dom"/>
</dbReference>
<evidence type="ECO:0000256" key="15">
    <source>
        <dbReference type="ARBA" id="ARBA00023242"/>
    </source>
</evidence>
<dbReference type="Pfam" id="PF05699">
    <property type="entry name" value="Dimer_Tnp_hAT"/>
    <property type="match status" value="1"/>
</dbReference>
<evidence type="ECO:0000256" key="11">
    <source>
        <dbReference type="ARBA" id="ARBA00022990"/>
    </source>
</evidence>
<dbReference type="Gene3D" id="1.10.10.1070">
    <property type="entry name" value="Zinc finger, BED domain-containing"/>
    <property type="match status" value="1"/>
</dbReference>
<evidence type="ECO:0000256" key="20">
    <source>
        <dbReference type="SAM" id="MobiDB-lite"/>
    </source>
</evidence>
<keyword evidence="13" id="KW-0238">DNA-binding</keyword>
<evidence type="ECO:0000256" key="8">
    <source>
        <dbReference type="ARBA" id="ARBA00022771"/>
    </source>
</evidence>
<feature type="domain" description="C2H2-type" evidence="21">
    <location>
        <begin position="120"/>
        <end position="143"/>
    </location>
</feature>
<feature type="region of interest" description="Disordered" evidence="20">
    <location>
        <begin position="152"/>
        <end position="189"/>
    </location>
</feature>
<keyword evidence="12" id="KW-0805">Transcription regulation</keyword>
<evidence type="ECO:0000256" key="6">
    <source>
        <dbReference type="ARBA" id="ARBA00022723"/>
    </source>
</evidence>
<dbReference type="PANTHER" id="PTHR24383:SF12">
    <property type="entry name" value="ZINC FINGER PROTEIN 618"/>
    <property type="match status" value="1"/>
</dbReference>
<protein>
    <recommendedName>
        <fullName evidence="18">Zinc finger protein 618</fullName>
    </recommendedName>
</protein>
<feature type="compositionally biased region" description="Polar residues" evidence="20">
    <location>
        <begin position="312"/>
        <end position="331"/>
    </location>
</feature>
<dbReference type="PANTHER" id="PTHR24383">
    <property type="entry name" value="ZINC FINGER PROTEIN"/>
    <property type="match status" value="1"/>
</dbReference>
<dbReference type="AlphaFoldDB" id="A0A093GEQ2"/>
<dbReference type="GO" id="GO:0046983">
    <property type="term" value="F:protein dimerization activity"/>
    <property type="evidence" value="ECO:0007669"/>
    <property type="project" value="InterPro"/>
</dbReference>
<evidence type="ECO:0000256" key="13">
    <source>
        <dbReference type="ARBA" id="ARBA00023125"/>
    </source>
</evidence>
<keyword evidence="10" id="KW-0832">Ubl conjugation</keyword>
<accession>A0A093GEQ2</accession>
<dbReference type="SMART" id="SM00355">
    <property type="entry name" value="ZnF_C2H2"/>
    <property type="match status" value="4"/>
</dbReference>
<dbReference type="InterPro" id="IPR012337">
    <property type="entry name" value="RNaseH-like_sf"/>
</dbReference>
<evidence type="ECO:0000256" key="5">
    <source>
        <dbReference type="ARBA" id="ARBA00022499"/>
    </source>
</evidence>
<comment type="subcellular location">
    <subcellularLocation>
        <location evidence="2">Chromosome</location>
    </subcellularLocation>
    <subcellularLocation>
        <location evidence="1">Nucleus</location>
    </subcellularLocation>
</comment>
<dbReference type="SUPFAM" id="SSF140996">
    <property type="entry name" value="Hermes dimerisation domain"/>
    <property type="match status" value="1"/>
</dbReference>
<keyword evidence="5" id="KW-1017">Isopeptide bond</keyword>
<comment type="function">
    <text evidence="16">Regulates UHRF2 function as a specific 5-hydroxymethylcytosine (5hmC) reader by regulating its chromatin localization.</text>
</comment>
<dbReference type="Gene3D" id="3.30.160.60">
    <property type="entry name" value="Classic Zinc Finger"/>
    <property type="match status" value="2"/>
</dbReference>
<dbReference type="GO" id="GO:0005634">
    <property type="term" value="C:nucleus"/>
    <property type="evidence" value="ECO:0007669"/>
    <property type="project" value="UniProtKB-SubCell"/>
</dbReference>
<keyword evidence="23" id="KW-1185">Reference proteome</keyword>
<dbReference type="PROSITE" id="PS50157">
    <property type="entry name" value="ZINC_FINGER_C2H2_2"/>
    <property type="match status" value="4"/>
</dbReference>
<proteinExistence type="inferred from homology"/>
<organism evidence="22 23">
    <name type="scientific">Dryobates pubescens</name>
    <name type="common">Downy woodpecker</name>
    <name type="synonym">Picoides pubescens</name>
    <dbReference type="NCBI Taxonomy" id="118200"/>
    <lineage>
        <taxon>Eukaryota</taxon>
        <taxon>Metazoa</taxon>
        <taxon>Chordata</taxon>
        <taxon>Craniata</taxon>
        <taxon>Vertebrata</taxon>
        <taxon>Euteleostomi</taxon>
        <taxon>Archelosauria</taxon>
        <taxon>Archosauria</taxon>
        <taxon>Dinosauria</taxon>
        <taxon>Saurischia</taxon>
        <taxon>Theropoda</taxon>
        <taxon>Coelurosauria</taxon>
        <taxon>Aves</taxon>
        <taxon>Neognathae</taxon>
        <taxon>Neoaves</taxon>
        <taxon>Telluraves</taxon>
        <taxon>Coraciimorphae</taxon>
        <taxon>Piciformes</taxon>
        <taxon>Picidae</taxon>
        <taxon>Dryobates</taxon>
    </lineage>
</organism>
<keyword evidence="4" id="KW-0158">Chromosome</keyword>
<dbReference type="InterPro" id="IPR036236">
    <property type="entry name" value="Znf_C2H2_sf"/>
</dbReference>